<gene>
    <name evidence="5" type="ORF">SAMN04488554_3748</name>
</gene>
<dbReference type="SUPFAM" id="SSF53850">
    <property type="entry name" value="Periplasmic binding protein-like II"/>
    <property type="match status" value="1"/>
</dbReference>
<keyword evidence="3" id="KW-0732">Signal</keyword>
<dbReference type="AlphaFoldDB" id="A0A1H5MXX6"/>
<dbReference type="Pfam" id="PF13416">
    <property type="entry name" value="SBP_bac_8"/>
    <property type="match status" value="1"/>
</dbReference>
<sequence length="435" mass="46553">MSLNRRDLFKTSALGALTVGPGAILLSGCDTGGSPSDPDDPSGSAASEITFNNHELAESSGEFYEELMADYEAESGVHVDGNGIPFNEALNQYILQARSGSLVGVVSLGQAWIPPMAELGALQPLDDRIDRSIFQESALATVTYDGSLYAFPTTSGAIGMVCNRDLLQQAGIADLPTDIDAFTAALRALKEFDPDLIPYAAMTAAEQGKDIAAWMRTFGSDVITEDGTLTLGDAPSVETLTWYKSLYDEGLLAPNMTRFDTRPLFAQGRVAFYDDADIAPNLIRDQEADDTILEAMTPVPRPTKPGVDRPPQALQWGGGGHAVLAGDEAVVAASTDFAEWMTTQPDIVLRAFEATGRAPVLLEALEDSQFTEDEWATQWAGEIAAHARPLFESYPEGSRMGELLGQAVADVMLDAKEPQAALDEAAAEIEPLLER</sequence>
<dbReference type="Gene3D" id="3.40.190.10">
    <property type="entry name" value="Periplasmic binding protein-like II"/>
    <property type="match status" value="1"/>
</dbReference>
<dbReference type="PANTHER" id="PTHR30061:SF50">
    <property type="entry name" value="MALTOSE_MALTODEXTRIN-BINDING PERIPLASMIC PROTEIN"/>
    <property type="match status" value="1"/>
</dbReference>
<dbReference type="GO" id="GO:1901982">
    <property type="term" value="F:maltose binding"/>
    <property type="evidence" value="ECO:0007669"/>
    <property type="project" value="TreeGrafter"/>
</dbReference>
<dbReference type="GO" id="GO:0042956">
    <property type="term" value="P:maltodextrin transmembrane transport"/>
    <property type="evidence" value="ECO:0007669"/>
    <property type="project" value="TreeGrafter"/>
</dbReference>
<proteinExistence type="inferred from homology"/>
<evidence type="ECO:0000313" key="5">
    <source>
        <dbReference type="EMBL" id="SEE94212.1"/>
    </source>
</evidence>
<dbReference type="RefSeq" id="WP_089774589.1">
    <property type="nucleotide sequence ID" value="NZ_FNTX01000002.1"/>
</dbReference>
<dbReference type="InterPro" id="IPR006059">
    <property type="entry name" value="SBP"/>
</dbReference>
<keyword evidence="5" id="KW-0762">Sugar transport</keyword>
<keyword evidence="6" id="KW-1185">Reference proteome</keyword>
<feature type="region of interest" description="Disordered" evidence="4">
    <location>
        <begin position="28"/>
        <end position="47"/>
    </location>
</feature>
<comment type="similarity">
    <text evidence="1">Belongs to the bacterial solute-binding protein 1 family.</text>
</comment>
<evidence type="ECO:0000256" key="1">
    <source>
        <dbReference type="ARBA" id="ARBA00008520"/>
    </source>
</evidence>
<name>A0A1H5MXX6_9MICO</name>
<dbReference type="OrthoDB" id="3951689at2"/>
<evidence type="ECO:0000256" key="3">
    <source>
        <dbReference type="ARBA" id="ARBA00022729"/>
    </source>
</evidence>
<organism evidence="5 6">
    <name type="scientific">Ruania alba</name>
    <dbReference type="NCBI Taxonomy" id="648782"/>
    <lineage>
        <taxon>Bacteria</taxon>
        <taxon>Bacillati</taxon>
        <taxon>Actinomycetota</taxon>
        <taxon>Actinomycetes</taxon>
        <taxon>Micrococcales</taxon>
        <taxon>Ruaniaceae</taxon>
        <taxon>Ruania</taxon>
    </lineage>
</organism>
<dbReference type="GO" id="GO:0015768">
    <property type="term" value="P:maltose transport"/>
    <property type="evidence" value="ECO:0007669"/>
    <property type="project" value="TreeGrafter"/>
</dbReference>
<dbReference type="GO" id="GO:0055052">
    <property type="term" value="C:ATP-binding cassette (ABC) transporter complex, substrate-binding subunit-containing"/>
    <property type="evidence" value="ECO:0007669"/>
    <property type="project" value="TreeGrafter"/>
</dbReference>
<keyword evidence="2" id="KW-0813">Transport</keyword>
<accession>A0A1H5MXX6</accession>
<evidence type="ECO:0000313" key="6">
    <source>
        <dbReference type="Proteomes" id="UP000199220"/>
    </source>
</evidence>
<dbReference type="STRING" id="648782.SAMN04488554_3748"/>
<evidence type="ECO:0000256" key="4">
    <source>
        <dbReference type="SAM" id="MobiDB-lite"/>
    </source>
</evidence>
<dbReference type="PANTHER" id="PTHR30061">
    <property type="entry name" value="MALTOSE-BINDING PERIPLASMIC PROTEIN"/>
    <property type="match status" value="1"/>
</dbReference>
<evidence type="ECO:0000256" key="2">
    <source>
        <dbReference type="ARBA" id="ARBA00022448"/>
    </source>
</evidence>
<feature type="compositionally biased region" description="Low complexity" evidence="4">
    <location>
        <begin position="32"/>
        <end position="47"/>
    </location>
</feature>
<dbReference type="Proteomes" id="UP000199220">
    <property type="component" value="Unassembled WGS sequence"/>
</dbReference>
<dbReference type="EMBL" id="FNTX01000002">
    <property type="protein sequence ID" value="SEE94212.1"/>
    <property type="molecule type" value="Genomic_DNA"/>
</dbReference>
<reference evidence="6" key="1">
    <citation type="submission" date="2016-10" db="EMBL/GenBank/DDBJ databases">
        <authorList>
            <person name="Varghese N."/>
            <person name="Submissions S."/>
        </authorList>
    </citation>
    <scope>NUCLEOTIDE SEQUENCE [LARGE SCALE GENOMIC DNA]</scope>
    <source>
        <strain evidence="6">DSM 21368</strain>
    </source>
</reference>
<dbReference type="PROSITE" id="PS51257">
    <property type="entry name" value="PROKAR_LIPOPROTEIN"/>
    <property type="match status" value="1"/>
</dbReference>
<protein>
    <submittedName>
        <fullName evidence="5">Multiple sugar transport system substrate-binding protein</fullName>
    </submittedName>
</protein>